<reference evidence="3" key="1">
    <citation type="journal article" date="2017" name="Genome Biol.">
        <title>Comparative genomics reveals high biological diversity and specific adaptations in the industrially and medically important fungal genus Aspergillus.</title>
        <authorList>
            <person name="de Vries R.P."/>
            <person name="Riley R."/>
            <person name="Wiebenga A."/>
            <person name="Aguilar-Osorio G."/>
            <person name="Amillis S."/>
            <person name="Uchima C.A."/>
            <person name="Anderluh G."/>
            <person name="Asadollahi M."/>
            <person name="Askin M."/>
            <person name="Barry K."/>
            <person name="Battaglia E."/>
            <person name="Bayram O."/>
            <person name="Benocci T."/>
            <person name="Braus-Stromeyer S.A."/>
            <person name="Caldana C."/>
            <person name="Canovas D."/>
            <person name="Cerqueira G.C."/>
            <person name="Chen F."/>
            <person name="Chen W."/>
            <person name="Choi C."/>
            <person name="Clum A."/>
            <person name="Dos Santos R.A."/>
            <person name="Damasio A.R."/>
            <person name="Diallinas G."/>
            <person name="Emri T."/>
            <person name="Fekete E."/>
            <person name="Flipphi M."/>
            <person name="Freyberg S."/>
            <person name="Gallo A."/>
            <person name="Gournas C."/>
            <person name="Habgood R."/>
            <person name="Hainaut M."/>
            <person name="Harispe M.L."/>
            <person name="Henrissat B."/>
            <person name="Hilden K.S."/>
            <person name="Hope R."/>
            <person name="Hossain A."/>
            <person name="Karabika E."/>
            <person name="Karaffa L."/>
            <person name="Karanyi Z."/>
            <person name="Krasevec N."/>
            <person name="Kuo A."/>
            <person name="Kusch H."/>
            <person name="LaButti K."/>
            <person name="Lagendijk E.L."/>
            <person name="Lapidus A."/>
            <person name="Levasseur A."/>
            <person name="Lindquist E."/>
            <person name="Lipzen A."/>
            <person name="Logrieco A.F."/>
            <person name="MacCabe A."/>
            <person name="Maekelae M.R."/>
            <person name="Malavazi I."/>
            <person name="Melin P."/>
            <person name="Meyer V."/>
            <person name="Mielnichuk N."/>
            <person name="Miskei M."/>
            <person name="Molnar A.P."/>
            <person name="Mule G."/>
            <person name="Ngan C.Y."/>
            <person name="Orejas M."/>
            <person name="Orosz E."/>
            <person name="Ouedraogo J.P."/>
            <person name="Overkamp K.M."/>
            <person name="Park H.-S."/>
            <person name="Perrone G."/>
            <person name="Piumi F."/>
            <person name="Punt P.J."/>
            <person name="Ram A.F."/>
            <person name="Ramon A."/>
            <person name="Rauscher S."/>
            <person name="Record E."/>
            <person name="Riano-Pachon D.M."/>
            <person name="Robert V."/>
            <person name="Roehrig J."/>
            <person name="Ruller R."/>
            <person name="Salamov A."/>
            <person name="Salih N.S."/>
            <person name="Samson R.A."/>
            <person name="Sandor E."/>
            <person name="Sanguinetti M."/>
            <person name="Schuetze T."/>
            <person name="Sepcic K."/>
            <person name="Shelest E."/>
            <person name="Sherlock G."/>
            <person name="Sophianopoulou V."/>
            <person name="Squina F.M."/>
            <person name="Sun H."/>
            <person name="Susca A."/>
            <person name="Todd R.B."/>
            <person name="Tsang A."/>
            <person name="Unkles S.E."/>
            <person name="van de Wiele N."/>
            <person name="van Rossen-Uffink D."/>
            <person name="Oliveira J.V."/>
            <person name="Vesth T.C."/>
            <person name="Visser J."/>
            <person name="Yu J.-H."/>
            <person name="Zhou M."/>
            <person name="Andersen M.R."/>
            <person name="Archer D.B."/>
            <person name="Baker S.E."/>
            <person name="Benoit I."/>
            <person name="Brakhage A.A."/>
            <person name="Braus G.H."/>
            <person name="Fischer R."/>
            <person name="Frisvad J.C."/>
            <person name="Goldman G.H."/>
            <person name="Houbraken J."/>
            <person name="Oakley B."/>
            <person name="Pocsi I."/>
            <person name="Scazzocchio C."/>
            <person name="Seiboth B."/>
            <person name="vanKuyk P.A."/>
            <person name="Wortman J."/>
            <person name="Dyer P.S."/>
            <person name="Grigoriev I.V."/>
        </authorList>
    </citation>
    <scope>NUCLEOTIDE SEQUENCE [LARGE SCALE GENOMIC DNA]</scope>
    <source>
        <strain evidence="3">DTO 134E9</strain>
    </source>
</reference>
<dbReference type="STRING" id="1073089.A0A1L9RRZ5"/>
<dbReference type="GO" id="GO:0000731">
    <property type="term" value="P:DNA synthesis involved in DNA repair"/>
    <property type="evidence" value="ECO:0007669"/>
    <property type="project" value="InterPro"/>
</dbReference>
<feature type="compositionally biased region" description="Polar residues" evidence="1">
    <location>
        <begin position="10"/>
        <end position="22"/>
    </location>
</feature>
<evidence type="ECO:0000313" key="3">
    <source>
        <dbReference type="Proteomes" id="UP000184383"/>
    </source>
</evidence>
<dbReference type="InterPro" id="IPR007218">
    <property type="entry name" value="DNA_pol_delta_4"/>
</dbReference>
<protein>
    <recommendedName>
        <fullName evidence="4">DNA polymerase delta subunit 4</fullName>
    </recommendedName>
</protein>
<dbReference type="Pfam" id="PF04081">
    <property type="entry name" value="DNA_pol_delta_4"/>
    <property type="match status" value="1"/>
</dbReference>
<dbReference type="AlphaFoldDB" id="A0A1L9RRZ5"/>
<dbReference type="GO" id="GO:0003887">
    <property type="term" value="F:DNA-directed DNA polymerase activity"/>
    <property type="evidence" value="ECO:0007669"/>
    <property type="project" value="TreeGrafter"/>
</dbReference>
<dbReference type="Proteomes" id="UP000184383">
    <property type="component" value="Unassembled WGS sequence"/>
</dbReference>
<gene>
    <name evidence="2" type="ORF">ASPWEDRAFT_39410</name>
</gene>
<evidence type="ECO:0008006" key="4">
    <source>
        <dbReference type="Google" id="ProtNLM"/>
    </source>
</evidence>
<feature type="region of interest" description="Disordered" evidence="1">
    <location>
        <begin position="1"/>
        <end position="71"/>
    </location>
</feature>
<organism evidence="2 3">
    <name type="scientific">Aspergillus wentii DTO 134E9</name>
    <dbReference type="NCBI Taxonomy" id="1073089"/>
    <lineage>
        <taxon>Eukaryota</taxon>
        <taxon>Fungi</taxon>
        <taxon>Dikarya</taxon>
        <taxon>Ascomycota</taxon>
        <taxon>Pezizomycotina</taxon>
        <taxon>Eurotiomycetes</taxon>
        <taxon>Eurotiomycetidae</taxon>
        <taxon>Eurotiales</taxon>
        <taxon>Aspergillaceae</taxon>
        <taxon>Aspergillus</taxon>
        <taxon>Aspergillus subgen. Cremei</taxon>
    </lineage>
</organism>
<dbReference type="GO" id="GO:0043625">
    <property type="term" value="C:delta DNA polymerase complex"/>
    <property type="evidence" value="ECO:0007669"/>
    <property type="project" value="TreeGrafter"/>
</dbReference>
<dbReference type="RefSeq" id="XP_040691355.1">
    <property type="nucleotide sequence ID" value="XM_040835084.1"/>
</dbReference>
<accession>A0A1L9RRZ5</accession>
<feature type="compositionally biased region" description="Polar residues" evidence="1">
    <location>
        <begin position="56"/>
        <end position="65"/>
    </location>
</feature>
<name>A0A1L9RRZ5_ASPWE</name>
<dbReference type="EMBL" id="KV878211">
    <property type="protein sequence ID" value="OJJ37679.1"/>
    <property type="molecule type" value="Genomic_DNA"/>
</dbReference>
<dbReference type="GO" id="GO:0006261">
    <property type="term" value="P:DNA-templated DNA replication"/>
    <property type="evidence" value="ECO:0007669"/>
    <property type="project" value="TreeGrafter"/>
</dbReference>
<dbReference type="PANTHER" id="PTHR14303">
    <property type="entry name" value="DNA POLYMERASE DELTA SUBUNIT 4"/>
    <property type="match status" value="1"/>
</dbReference>
<evidence type="ECO:0000256" key="1">
    <source>
        <dbReference type="SAM" id="MobiDB-lite"/>
    </source>
</evidence>
<keyword evidence="3" id="KW-1185">Reference proteome</keyword>
<dbReference type="PANTHER" id="PTHR14303:SF0">
    <property type="entry name" value="DNA POLYMERASE DELTA SUBUNIT 4"/>
    <property type="match status" value="1"/>
</dbReference>
<dbReference type="VEuPathDB" id="FungiDB:ASPWEDRAFT_39410"/>
<dbReference type="OrthoDB" id="337486at2759"/>
<feature type="compositionally biased region" description="Low complexity" evidence="1">
    <location>
        <begin position="23"/>
        <end position="36"/>
    </location>
</feature>
<dbReference type="GeneID" id="63750932"/>
<sequence>MPPRRGNTAAPRSNQQSTLSFGSKSRVTKSSTTTPSQKAKDLEPVANVVVPEQPPSEVTQPQQAPVSPAEPTKLHVAELAVRQQAKAEIQEPWSEEDKKAVGITENELQRYWRSEEQRRKAPRVHQEDISLHEKILRHFDLSSQYGPCIGIARLKRWRRANMMNLNPPIEVLAVLLKQKEQVKQRAYIDELMS</sequence>
<proteinExistence type="predicted"/>
<evidence type="ECO:0000313" key="2">
    <source>
        <dbReference type="EMBL" id="OJJ37679.1"/>
    </source>
</evidence>